<dbReference type="Pfam" id="PF23486">
    <property type="entry name" value="Ig_TMEM132_5th"/>
    <property type="match status" value="1"/>
</dbReference>
<accession>A0A3B1J4E2</accession>
<dbReference type="Pfam" id="PF23039">
    <property type="entry name" value="TMEM132_3rd"/>
    <property type="match status" value="1"/>
</dbReference>
<dbReference type="PANTHER" id="PTHR13388">
    <property type="entry name" value="DETONATOR, ISOFORM E"/>
    <property type="match status" value="1"/>
</dbReference>
<dbReference type="InterPro" id="IPR026307">
    <property type="entry name" value="TMEM132"/>
</dbReference>
<feature type="transmembrane region" description="Helical" evidence="7">
    <location>
        <begin position="941"/>
        <end position="961"/>
    </location>
</feature>
<reference evidence="17" key="2">
    <citation type="journal article" date="2014" name="Nat. Commun.">
        <title>The cavefish genome reveals candidate genes for eye loss.</title>
        <authorList>
            <person name="McGaugh S.E."/>
            <person name="Gross J.B."/>
            <person name="Aken B."/>
            <person name="Blin M."/>
            <person name="Borowsky R."/>
            <person name="Chalopin D."/>
            <person name="Hinaux H."/>
            <person name="Jeffery W.R."/>
            <person name="Keene A."/>
            <person name="Ma L."/>
            <person name="Minx P."/>
            <person name="Murphy D."/>
            <person name="O'Quin K.E."/>
            <person name="Retaux S."/>
            <person name="Rohner N."/>
            <person name="Searle S.M."/>
            <person name="Stahl B.A."/>
            <person name="Tabin C."/>
            <person name="Volff J.N."/>
            <person name="Yoshizawa M."/>
            <person name="Warren W.C."/>
        </authorList>
    </citation>
    <scope>NUCLEOTIDE SEQUENCE [LARGE SCALE GENOMIC DNA]</scope>
    <source>
        <strain evidence="17">female</strain>
    </source>
</reference>
<dbReference type="InParanoid" id="A0A3B1J4E2"/>
<evidence type="ECO:0000259" key="12">
    <source>
        <dbReference type="Pfam" id="PF23039"/>
    </source>
</evidence>
<dbReference type="GO" id="GO:0016020">
    <property type="term" value="C:membrane"/>
    <property type="evidence" value="ECO:0007669"/>
    <property type="project" value="UniProtKB-SubCell"/>
</dbReference>
<evidence type="ECO:0000256" key="4">
    <source>
        <dbReference type="ARBA" id="ARBA00022989"/>
    </source>
</evidence>
<comment type="similarity">
    <text evidence="2">Belongs to the TMEM132 family.</text>
</comment>
<feature type="domain" description="Transmembrane protein TMEM132 sixth" evidence="15">
    <location>
        <begin position="638"/>
        <end position="760"/>
    </location>
</feature>
<evidence type="ECO:0000256" key="6">
    <source>
        <dbReference type="SAM" id="MobiDB-lite"/>
    </source>
</evidence>
<evidence type="ECO:0000259" key="13">
    <source>
        <dbReference type="Pfam" id="PF23481"/>
    </source>
</evidence>
<dbReference type="InterPro" id="IPR055422">
    <property type="entry name" value="Ig_TMEM132_2nd"/>
</dbReference>
<reference evidence="16" key="4">
    <citation type="submission" date="2025-09" db="UniProtKB">
        <authorList>
            <consortium name="Ensembl"/>
        </authorList>
    </citation>
    <scope>IDENTIFICATION</scope>
</reference>
<sequence length="1238" mass="133367">MKHTQLLSSAVLLMTFCLSAGSPGLKAEQSSDGPKTLYPETSPELTYQILNADHLFLRDSRQVLKADIQRSQKQSFILTGVTGQPAINVSYGPMSVEQVIPSELYSAGPGVRAFILARQVRSSAPVIRLLFYAAGGADAARDTLDPVGYICVTAHAFWAMLEIRGTCSIPANGGFCLVHLKPEPAWFSPGGTRSSREQRGDTRGTIAELYYQTRPSPSSQCVAQDSNQWKSEDQEFGPNMKKIGNVNLLRSPPGNPTFTRLRLGGTVIVQTSSKPLKNSDTATFYVFLSSTSPVDHFILRATVRRGLSFSTARPSDPQLWDIALDPGRGSDPQTISVICQKKSVFTGKRGLLEVLQLDFETQEQGDHLESQMIAWRLELPGNMIRDEGTMRIYTIQRDYVGIVPQIMRTELLNTAVLTGKRVSVPVKVLGVEADGSVTDITNSTRCRSSDEDTLKVSERCDSVYMSGEETRGRVRMLVNFTYSYLSSQLELSVWMPHLPLQIDLSDPELSQIKGWRVPVFGVKRPSWESEEDDEKKGRGCMLQYQHSLVRVLTAFTAEASDSNSGSVSEKFLGPDWLVDVTGLVRYSLRVGDTSVARLQAGTVLSGRAAGVTTIQVMSPLSDAVLAERMVRVLDDKVSIVELGVQLVSGLSVKLQLTPGSGSSSGSSGGSRAIAATTTTQDTMRNPKQEAAVACWVKFSDGSQTPLDLFDPSGYTLALSSLDKKVVSVRTAPGRVVVAAEAEGQGLLLRAELAICEACQKSKRKSKLAVGAGTVRVRFPSAEQPAGESGRMRAGVRGANDYGTDAKRVDEDVDIEPKLSLTSSNELVEIFRKNANLGVQESSTLTSTKSSLQEAIGAGVSTIRAVNGRGMNIGIGIGIGIDKALATVSPANVLKKRFGNLLDNLDNLPSQELELPKESDPSSVESDLMRTFGIFTDLEICIYSLIGVSCLAIIAILLNCATHNAKSQRSKKSPVQQCQGPGGQDEHKHHWVRFGTAAEQSRAVPISTTQQVPSAAATSIAAEMPRSVEMPMPKPKPMERPIVTEMPRAREMPAMPCEERTATLGRRTNTLPPRPDPMAVRSATLLPRPPRSDPLHSPTSKRNQVQFTTFTTLDIKHLAALKRNGMDFNWTSQDAGGANQAMGASQAMVANQGGMSGQLGPANHMGLCSPVGATNQTGLCGQVGSVSQIGATNQTGLCGQVGRANQAVVRFQLGNCTPAGDSTASKGFLPEAPWPVVKQ</sequence>
<protein>
    <submittedName>
        <fullName evidence="16">Si:dkey-1d7.3</fullName>
    </submittedName>
</protein>
<feature type="region of interest" description="Disordered" evidence="6">
    <location>
        <begin position="967"/>
        <end position="986"/>
    </location>
</feature>
<feature type="signal peptide" evidence="8">
    <location>
        <begin position="1"/>
        <end position="21"/>
    </location>
</feature>
<dbReference type="InterPro" id="IPR031437">
    <property type="entry name" value="Ig_TMEM132_4th"/>
</dbReference>
<feature type="domain" description="Transmembrane protein family 132 fourth" evidence="11">
    <location>
        <begin position="401"/>
        <end position="498"/>
    </location>
</feature>
<evidence type="ECO:0000256" key="5">
    <source>
        <dbReference type="ARBA" id="ARBA00023136"/>
    </source>
</evidence>
<reference evidence="16" key="3">
    <citation type="submission" date="2025-08" db="UniProtKB">
        <authorList>
            <consortium name="Ensembl"/>
        </authorList>
    </citation>
    <scope>IDENTIFICATION</scope>
</reference>
<feature type="chain" id="PRO_5017408373" evidence="8">
    <location>
        <begin position="22"/>
        <end position="1238"/>
    </location>
</feature>
<evidence type="ECO:0000259" key="11">
    <source>
        <dbReference type="Pfam" id="PF16070"/>
    </source>
</evidence>
<evidence type="ECO:0000313" key="16">
    <source>
        <dbReference type="Ensembl" id="ENSAMXP00000037137.1"/>
    </source>
</evidence>
<organism evidence="16 17">
    <name type="scientific">Astyanax mexicanus</name>
    <name type="common">Blind cave fish</name>
    <name type="synonym">Astyanax fasciatus mexicanus</name>
    <dbReference type="NCBI Taxonomy" id="7994"/>
    <lineage>
        <taxon>Eukaryota</taxon>
        <taxon>Metazoa</taxon>
        <taxon>Chordata</taxon>
        <taxon>Craniata</taxon>
        <taxon>Vertebrata</taxon>
        <taxon>Euteleostomi</taxon>
        <taxon>Actinopterygii</taxon>
        <taxon>Neopterygii</taxon>
        <taxon>Teleostei</taxon>
        <taxon>Ostariophysi</taxon>
        <taxon>Characiformes</taxon>
        <taxon>Characoidei</taxon>
        <taxon>Acestrorhamphidae</taxon>
        <taxon>Acestrorhamphinae</taxon>
        <taxon>Astyanax</taxon>
    </lineage>
</organism>
<feature type="domain" description="Transmembrane protein TMEM132 second Ig-like" evidence="13">
    <location>
        <begin position="111"/>
        <end position="231"/>
    </location>
</feature>
<evidence type="ECO:0000313" key="17">
    <source>
        <dbReference type="Proteomes" id="UP000018467"/>
    </source>
</evidence>
<dbReference type="FunCoup" id="A0A3B1J4E2">
    <property type="interactions" value="52"/>
</dbReference>
<keyword evidence="4 7" id="KW-1133">Transmembrane helix</keyword>
<evidence type="ECO:0000259" key="15">
    <source>
        <dbReference type="Pfam" id="PF23487"/>
    </source>
</evidence>
<keyword evidence="3 7" id="KW-0812">Transmembrane</keyword>
<dbReference type="InterPro" id="IPR031436">
    <property type="entry name" value="TMEM132_C"/>
</dbReference>
<dbReference type="InterPro" id="IPR055424">
    <property type="entry name" value="Ig_TMEM132_6th"/>
</dbReference>
<feature type="region of interest" description="Disordered" evidence="6">
    <location>
        <begin position="1065"/>
        <end position="1101"/>
    </location>
</feature>
<evidence type="ECO:0000256" key="2">
    <source>
        <dbReference type="ARBA" id="ARBA00006166"/>
    </source>
</evidence>
<dbReference type="InterPro" id="IPR055421">
    <property type="entry name" value="TMEM132_3rd"/>
</dbReference>
<evidence type="ECO:0000259" key="14">
    <source>
        <dbReference type="Pfam" id="PF23486"/>
    </source>
</evidence>
<dbReference type="Pfam" id="PF15706">
    <property type="entry name" value="TMEM132_C"/>
    <property type="match status" value="1"/>
</dbReference>
<evidence type="ECO:0000256" key="1">
    <source>
        <dbReference type="ARBA" id="ARBA00004479"/>
    </source>
</evidence>
<keyword evidence="5 7" id="KW-0472">Membrane</keyword>
<dbReference type="GeneTree" id="ENSGT00940000166762"/>
<feature type="domain" description="Transmembrane protein TMEM132 cohesin-like" evidence="12">
    <location>
        <begin position="258"/>
        <end position="399"/>
    </location>
</feature>
<feature type="region of interest" description="Disordered" evidence="6">
    <location>
        <begin position="1219"/>
        <end position="1238"/>
    </location>
</feature>
<dbReference type="Pfam" id="PF15705">
    <property type="entry name" value="TMEM132_N"/>
    <property type="match status" value="1"/>
</dbReference>
<keyword evidence="8" id="KW-0732">Signal</keyword>
<feature type="compositionally biased region" description="Polar residues" evidence="6">
    <location>
        <begin position="675"/>
        <end position="684"/>
    </location>
</feature>
<dbReference type="Pfam" id="PF23487">
    <property type="entry name" value="Ig_TMEM132_6th"/>
    <property type="match status" value="1"/>
</dbReference>
<evidence type="ECO:0000256" key="3">
    <source>
        <dbReference type="ARBA" id="ARBA00022692"/>
    </source>
</evidence>
<evidence type="ECO:0000259" key="9">
    <source>
        <dbReference type="Pfam" id="PF15705"/>
    </source>
</evidence>
<dbReference type="AlphaFoldDB" id="A0A3B1J4E2"/>
<dbReference type="Bgee" id="ENSAMXG00000031269">
    <property type="expression patterns" value="Expressed in brain and 1 other cell type or tissue"/>
</dbReference>
<dbReference type="Ensembl" id="ENSAMXT00000053895.1">
    <property type="protein sequence ID" value="ENSAMXP00000037137.1"/>
    <property type="gene ID" value="ENSAMXG00000031269.1"/>
</dbReference>
<feature type="domain" description="Transmembrane protein TMEM132 C-terminal" evidence="10">
    <location>
        <begin position="913"/>
        <end position="997"/>
    </location>
</feature>
<evidence type="ECO:0000256" key="8">
    <source>
        <dbReference type="SAM" id="SignalP"/>
    </source>
</evidence>
<dbReference type="PANTHER" id="PTHR13388:SF26">
    <property type="entry name" value="SI:DKEY-1D7.3"/>
    <property type="match status" value="1"/>
</dbReference>
<evidence type="ECO:0000259" key="10">
    <source>
        <dbReference type="Pfam" id="PF15706"/>
    </source>
</evidence>
<proteinExistence type="inferred from homology"/>
<feature type="domain" description="Transmembrane protein TMEM132 N-terminal" evidence="9">
    <location>
        <begin position="46"/>
        <end position="104"/>
    </location>
</feature>
<keyword evidence="17" id="KW-1185">Reference proteome</keyword>
<feature type="domain" description="Transmembrane protein TMEM132 fifth" evidence="14">
    <location>
        <begin position="501"/>
        <end position="637"/>
    </location>
</feature>
<name>A0A3B1J4E2_ASTMX</name>
<dbReference type="InterPro" id="IPR055423">
    <property type="entry name" value="Ig_TMEM132_5th"/>
</dbReference>
<dbReference type="InterPro" id="IPR031435">
    <property type="entry name" value="TMEM132_N"/>
</dbReference>
<dbReference type="Pfam" id="PF23481">
    <property type="entry name" value="Ig_TMEM132_2nd"/>
    <property type="match status" value="1"/>
</dbReference>
<feature type="region of interest" description="Disordered" evidence="6">
    <location>
        <begin position="657"/>
        <end position="684"/>
    </location>
</feature>
<dbReference type="Pfam" id="PF16070">
    <property type="entry name" value="Ig_TMEM132_4th"/>
    <property type="match status" value="1"/>
</dbReference>
<dbReference type="Proteomes" id="UP000018467">
    <property type="component" value="Unassembled WGS sequence"/>
</dbReference>
<evidence type="ECO:0000256" key="7">
    <source>
        <dbReference type="SAM" id="Phobius"/>
    </source>
</evidence>
<reference evidence="17" key="1">
    <citation type="submission" date="2013-03" db="EMBL/GenBank/DDBJ databases">
        <authorList>
            <person name="Jeffery W."/>
            <person name="Warren W."/>
            <person name="Wilson R.K."/>
        </authorList>
    </citation>
    <scope>NUCLEOTIDE SEQUENCE</scope>
    <source>
        <strain evidence="17">female</strain>
    </source>
</reference>
<comment type="subcellular location">
    <subcellularLocation>
        <location evidence="1">Membrane</location>
        <topology evidence="1">Single-pass type I membrane protein</topology>
    </subcellularLocation>
</comment>